<dbReference type="EMBL" id="KZ149962">
    <property type="protein sequence ID" value="PZC76290.1"/>
    <property type="molecule type" value="Genomic_DNA"/>
</dbReference>
<accession>A0A2W1BU33</accession>
<evidence type="ECO:0000256" key="1">
    <source>
        <dbReference type="SAM" id="MobiDB-lite"/>
    </source>
</evidence>
<feature type="compositionally biased region" description="Gly residues" evidence="1">
    <location>
        <begin position="210"/>
        <end position="226"/>
    </location>
</feature>
<keyword evidence="2" id="KW-0732">Signal</keyword>
<proteinExistence type="predicted"/>
<dbReference type="AlphaFoldDB" id="A0A2W1BU33"/>
<organism evidence="3 4">
    <name type="scientific">Helicoverpa armigera</name>
    <name type="common">Cotton bollworm</name>
    <name type="synonym">Heliothis armigera</name>
    <dbReference type="NCBI Taxonomy" id="29058"/>
    <lineage>
        <taxon>Eukaryota</taxon>
        <taxon>Metazoa</taxon>
        <taxon>Ecdysozoa</taxon>
        <taxon>Arthropoda</taxon>
        <taxon>Hexapoda</taxon>
        <taxon>Insecta</taxon>
        <taxon>Pterygota</taxon>
        <taxon>Neoptera</taxon>
        <taxon>Endopterygota</taxon>
        <taxon>Lepidoptera</taxon>
        <taxon>Glossata</taxon>
        <taxon>Ditrysia</taxon>
        <taxon>Noctuoidea</taxon>
        <taxon>Noctuidae</taxon>
        <taxon>Heliothinae</taxon>
        <taxon>Helicoverpa</taxon>
    </lineage>
</organism>
<feature type="signal peptide" evidence="2">
    <location>
        <begin position="1"/>
        <end position="19"/>
    </location>
</feature>
<sequence>MGSCKLLPVLLTCVVVAMSLNPGGWLDRVVQYYKTKFYNELEKLAPINIHAAIHEKPPGYVDSQEWDYESVIRLLTLIRTSENAKPVRTVLRRMLQPTRRIMMSMKESMHRFPSLMKDTNNFYYDVEYTDDEEEIPSPPLHEDQMVIAVSNPVEARLPSAKISVQLLRDILVARAQAAKQMPPTARSIIPWIPMNTTFAIIGHVGGGGNDSAAGGGNETGGGGGGDGGKEDGASGNGTGSDDTGTGGEATGGTGAAALETTAAVAA</sequence>
<feature type="chain" id="PRO_5016032118" evidence="2">
    <location>
        <begin position="20"/>
        <end position="266"/>
    </location>
</feature>
<evidence type="ECO:0000313" key="4">
    <source>
        <dbReference type="Proteomes" id="UP000249218"/>
    </source>
</evidence>
<dbReference type="Proteomes" id="UP000249218">
    <property type="component" value="Unassembled WGS sequence"/>
</dbReference>
<protein>
    <submittedName>
        <fullName evidence="3">Uncharacterized protein</fullName>
    </submittedName>
</protein>
<feature type="region of interest" description="Disordered" evidence="1">
    <location>
        <begin position="210"/>
        <end position="266"/>
    </location>
</feature>
<evidence type="ECO:0000256" key="2">
    <source>
        <dbReference type="SAM" id="SignalP"/>
    </source>
</evidence>
<feature type="compositionally biased region" description="Gly residues" evidence="1">
    <location>
        <begin position="234"/>
        <end position="254"/>
    </location>
</feature>
<gene>
    <name evidence="3" type="primary">HaOG204802</name>
    <name evidence="3" type="ORF">B5X24_HaOG204802</name>
</gene>
<name>A0A2W1BU33_HELAM</name>
<evidence type="ECO:0000313" key="3">
    <source>
        <dbReference type="EMBL" id="PZC76290.1"/>
    </source>
</evidence>
<keyword evidence="4" id="KW-1185">Reference proteome</keyword>
<reference evidence="3 4" key="1">
    <citation type="journal article" date="2017" name="BMC Biol.">
        <title>Genomic innovations, transcriptional plasticity and gene loss underlying the evolution and divergence of two highly polyphagous and invasive Helicoverpa pest species.</title>
        <authorList>
            <person name="Pearce S.L."/>
            <person name="Clarke D.F."/>
            <person name="East P.D."/>
            <person name="Elfekih S."/>
            <person name="Gordon K.H."/>
            <person name="Jermiin L.S."/>
            <person name="McGaughran A."/>
            <person name="Oakeshott J.G."/>
            <person name="Papanikolaou A."/>
            <person name="Perera O.P."/>
            <person name="Rane R.V."/>
            <person name="Richards S."/>
            <person name="Tay W.T."/>
            <person name="Walsh T.K."/>
            <person name="Anderson A."/>
            <person name="Anderson C.J."/>
            <person name="Asgari S."/>
            <person name="Board P.G."/>
            <person name="Bretschneider A."/>
            <person name="Campbell P.M."/>
            <person name="Chertemps T."/>
            <person name="Christeller J.T."/>
            <person name="Coppin C.W."/>
            <person name="Downes S.J."/>
            <person name="Duan G."/>
            <person name="Farnsworth C.A."/>
            <person name="Good R.T."/>
            <person name="Han L.B."/>
            <person name="Han Y.C."/>
            <person name="Hatje K."/>
            <person name="Horne I."/>
            <person name="Huang Y.P."/>
            <person name="Hughes D.S."/>
            <person name="Jacquin-Joly E."/>
            <person name="James W."/>
            <person name="Jhangiani S."/>
            <person name="Kollmar M."/>
            <person name="Kuwar S.S."/>
            <person name="Li S."/>
            <person name="Liu N.Y."/>
            <person name="Maibeche M.T."/>
            <person name="Miller J.R."/>
            <person name="Montagne N."/>
            <person name="Perry T."/>
            <person name="Qu J."/>
            <person name="Song S.V."/>
            <person name="Sutton G.G."/>
            <person name="Vogel H."/>
            <person name="Walenz B.P."/>
            <person name="Xu W."/>
            <person name="Zhang H.J."/>
            <person name="Zou Z."/>
            <person name="Batterham P."/>
            <person name="Edwards O.R."/>
            <person name="Feyereisen R."/>
            <person name="Gibbs R.A."/>
            <person name="Heckel D.G."/>
            <person name="McGrath A."/>
            <person name="Robin C."/>
            <person name="Scherer S.E."/>
            <person name="Worley K.C."/>
            <person name="Wu Y.D."/>
        </authorList>
    </citation>
    <scope>NUCLEOTIDE SEQUENCE [LARGE SCALE GENOMIC DNA]</scope>
    <source>
        <strain evidence="3">Harm_GR_Male_#8</strain>
        <tissue evidence="3">Whole organism</tissue>
    </source>
</reference>
<feature type="compositionally biased region" description="Low complexity" evidence="1">
    <location>
        <begin position="255"/>
        <end position="266"/>
    </location>
</feature>
<dbReference type="OrthoDB" id="7432123at2759"/>